<proteinExistence type="predicted"/>
<dbReference type="AlphaFoldDB" id="A0A6V7QL21"/>
<name>A0A6V7QL21_ANACO</name>
<accession>A0A6V7QL21</accession>
<organism evidence="2">
    <name type="scientific">Ananas comosus var. bracteatus</name>
    <name type="common">red pineapple</name>
    <dbReference type="NCBI Taxonomy" id="296719"/>
    <lineage>
        <taxon>Eukaryota</taxon>
        <taxon>Viridiplantae</taxon>
        <taxon>Streptophyta</taxon>
        <taxon>Embryophyta</taxon>
        <taxon>Tracheophyta</taxon>
        <taxon>Spermatophyta</taxon>
        <taxon>Magnoliopsida</taxon>
        <taxon>Liliopsida</taxon>
        <taxon>Poales</taxon>
        <taxon>Bromeliaceae</taxon>
        <taxon>Bromelioideae</taxon>
        <taxon>Ananas</taxon>
    </lineage>
</organism>
<reference evidence="2" key="1">
    <citation type="submission" date="2020-07" db="EMBL/GenBank/DDBJ databases">
        <authorList>
            <person name="Lin J."/>
        </authorList>
    </citation>
    <scope>NUCLEOTIDE SEQUENCE</scope>
</reference>
<feature type="compositionally biased region" description="Basic and acidic residues" evidence="1">
    <location>
        <begin position="97"/>
        <end position="123"/>
    </location>
</feature>
<gene>
    <name evidence="2" type="ORF">CB5_LOCUS27103</name>
</gene>
<feature type="compositionally biased region" description="Low complexity" evidence="1">
    <location>
        <begin position="41"/>
        <end position="56"/>
    </location>
</feature>
<feature type="compositionally biased region" description="Basic residues" evidence="1">
    <location>
        <begin position="135"/>
        <end position="154"/>
    </location>
</feature>
<sequence length="217" mass="22735">MGQPIDPLAVSPASADYRRLCSQFSRLGLFRPSRSFPPSPSSQFSRSPSPPSSLSVSPPPRSPTYCPAPSSASSGPSLAGWATTRATTPSWKGGGPGEERKARSLRFERAEGSVVAEARREGTKGGSGRPSGSARRGRHRGATGRSRGRRRRTTTRAAEEEEDESDERGGVGGRGVGGGGGLELEEMRRGGGGGAGEVEAEAEEAIKLGEEEDKLRD</sequence>
<protein>
    <submittedName>
        <fullName evidence="2">Uncharacterized protein</fullName>
    </submittedName>
</protein>
<dbReference type="EMBL" id="LR862137">
    <property type="protein sequence ID" value="CAD1843892.1"/>
    <property type="molecule type" value="Genomic_DNA"/>
</dbReference>
<feature type="compositionally biased region" description="Gly residues" evidence="1">
    <location>
        <begin position="170"/>
        <end position="182"/>
    </location>
</feature>
<feature type="region of interest" description="Disordered" evidence="1">
    <location>
        <begin position="31"/>
        <end position="217"/>
    </location>
</feature>
<feature type="compositionally biased region" description="Basic and acidic residues" evidence="1">
    <location>
        <begin position="204"/>
        <end position="217"/>
    </location>
</feature>
<evidence type="ECO:0000256" key="1">
    <source>
        <dbReference type="SAM" id="MobiDB-lite"/>
    </source>
</evidence>
<evidence type="ECO:0000313" key="2">
    <source>
        <dbReference type="EMBL" id="CAD1843892.1"/>
    </source>
</evidence>
<feature type="compositionally biased region" description="Low complexity" evidence="1">
    <location>
        <begin position="67"/>
        <end position="80"/>
    </location>
</feature>